<dbReference type="Pfam" id="PF01580">
    <property type="entry name" value="FtsK_SpoIIIE"/>
    <property type="match status" value="1"/>
</dbReference>
<keyword evidence="2" id="KW-0067">ATP-binding</keyword>
<dbReference type="PROSITE" id="PS50901">
    <property type="entry name" value="FTSK"/>
    <property type="match status" value="1"/>
</dbReference>
<dbReference type="PANTHER" id="PTHR22683">
    <property type="entry name" value="SPORULATION PROTEIN RELATED"/>
    <property type="match status" value="1"/>
</dbReference>
<evidence type="ECO:0000256" key="1">
    <source>
        <dbReference type="ARBA" id="ARBA00022741"/>
    </source>
</evidence>
<dbReference type="InterPro" id="IPR002543">
    <property type="entry name" value="FtsK_dom"/>
</dbReference>
<accession>A0A1W1BJI6</accession>
<evidence type="ECO:0000313" key="5">
    <source>
        <dbReference type="EMBL" id="SFV53724.1"/>
    </source>
</evidence>
<feature type="coiled-coil region" evidence="3">
    <location>
        <begin position="1317"/>
        <end position="1344"/>
    </location>
</feature>
<gene>
    <name evidence="5" type="ORF">MNB_SV-9-1261</name>
</gene>
<proteinExistence type="predicted"/>
<dbReference type="GO" id="GO:0051301">
    <property type="term" value="P:cell division"/>
    <property type="evidence" value="ECO:0007669"/>
    <property type="project" value="UniProtKB-KW"/>
</dbReference>
<name>A0A1W1BJI6_9ZZZZ</name>
<evidence type="ECO:0000256" key="3">
    <source>
        <dbReference type="SAM" id="Coils"/>
    </source>
</evidence>
<sequence>MDIIANYLVKKILLESQMATPDDSGKFILRNYPKEVFESIVTYFSSYESKNILILLDERLEIASGAKNILQANHEVMAQYRNENIQSPSVDLDSISYLVFITNETIDTLNDISTLTPDDLERDFSLVVDNIQNNFLDNDVKKTINNISKVFLKELEGVNIFSLEKFITSTIFYMEVEAYPLEEALGLALNSLNSFRCKNCFKFLEKNNRISDIKKMVKQFRSISLALSKRVGNKTVSIEGLDEKYKECKDEFSLLEQSERELISQFINAYSRDVLTNREKFSKLDWYNNYIYRLFEKSRSRTSKPLGEETILLLEERDSEISDLDKDNLREYDRLKAKERESLRSILEPIYKKYKMVIEENKSLRNKWDKFLYPSQTKSNDLILGLLETIKKLKADSDEMVTVQVSLKQSQSTAIMKNYSRNAMNYLHKRYSILNRISSKIEFDFNFIKDIEEKLKEKITTPVIRKYRKGSLSKSLNELHFIVKAINNSGKVVAERKLLWNYNASSILSGYREDIEAIEKQLENRCIYANVVYRANNSEKGERKSLSLSDYSSLVSRGKNAGYRLFPIKCDSKISSKNILQSAKELFDKELFLEFEKLFHRYLNDYSWLLKQLDIDENLVKKEFDFSRVEELSNIYTQLSLFLFEHSNSDHIKRQIIEPFLSLITVKVGNENTVIIPSYHPLRLISYFVKLNNGFKFIDNYISNSSVKMIKEDLYFSDIEHSFITPYYPEVFRIFENEEDEETLLHISEICEDYTVLEPIKVFLESGQITDPTSQTIILTKVIENYLSLNQHKQSSLKILLHAVDNYAFPVKLMQRLLSLNLTSEDSSFEIYLNDIDASHIREMYRAFLISQNSKEAEEAIEYNEVSFLSNIRLNAFDQSFKQLDSVNDKFNIAFLNDFVSSKSKIEFREQKLDKKYPLFEYHPIMWSKRKYMTENESSVGKYLTAPANSELTSSFYNLLYLTMSTHKEDYKDKIPTLSVDRKHTTLHDNLDAIHKRTDWVVNLDSLLDKKILEEFGANVIKYRKARHINRNLVVSSKANTILLESHLRKKFRNFNIHQKFIDNAVNNIIKSANELSGDILLKAIGKGHFANEMLGLVLTKTLLHGCSDYDNILIYIDDYADWFLSSINSEEQLLLTQENVLADILLITPVFVENKLTTVYIDVVEAKFCNETNRAKHSKKSLQQTKGSFLKIKKVFEDENYIDKLYWLAKISDLIVETHHKSFLNGLTSEDIRNKMRLDSSINYIVRGISCVFVHDYEDTIEQETNMDGLYQYIIGSKSIIKMIEAIFDFDVSLLEGLTLPKYEGMKQKEIVVKKVEIIEKVEEKVSNKIAETQKEVEKEKLEVSEVSKGVQAVVMHHKYRAKIKQHLFTPNTLRVSLEPELGWKPKIFYDMSNDFLTVKGLELLRVEPVKGAYDLIFKRETREIIYYQDCLANRELSDGFGNTKILIGRNEENNEVVYYNLDSEDPHALIGGMTKSGKSVLLNIFIVDLIRTNSIDELQLILVDPKQVEFTRYKHIPYLDEDGIITKKELAIEKLHMVVEEMDKRYTLFAELGVNEINKYNKKVNIKLPRIILIFDEFADWMLDDTFKKDASYAVQSLSGKARAAGIHLIVSTQRPDNTVVVPILRANLGAKFALRVDSEKNSNIIIDEGGAEKLLGYGHMITKFAGHKQYVQSGFISDEYINEILDSIN</sequence>
<keyword evidence="1" id="KW-0547">Nucleotide-binding</keyword>
<organism evidence="5">
    <name type="scientific">hydrothermal vent metagenome</name>
    <dbReference type="NCBI Taxonomy" id="652676"/>
    <lineage>
        <taxon>unclassified sequences</taxon>
        <taxon>metagenomes</taxon>
        <taxon>ecological metagenomes</taxon>
    </lineage>
</organism>
<dbReference type="GO" id="GO:0005524">
    <property type="term" value="F:ATP binding"/>
    <property type="evidence" value="ECO:0007669"/>
    <property type="project" value="UniProtKB-KW"/>
</dbReference>
<keyword evidence="5" id="KW-0131">Cell cycle</keyword>
<protein>
    <submittedName>
        <fullName evidence="5">Cell division protein FtsK</fullName>
    </submittedName>
</protein>
<keyword evidence="5" id="KW-0132">Cell division</keyword>
<keyword evidence="3" id="KW-0175">Coiled coil</keyword>
<dbReference type="Gene3D" id="3.40.50.300">
    <property type="entry name" value="P-loop containing nucleotide triphosphate hydrolases"/>
    <property type="match status" value="1"/>
</dbReference>
<evidence type="ECO:0000259" key="4">
    <source>
        <dbReference type="PROSITE" id="PS50901"/>
    </source>
</evidence>
<dbReference type="GO" id="GO:0003677">
    <property type="term" value="F:DNA binding"/>
    <property type="evidence" value="ECO:0007669"/>
    <property type="project" value="InterPro"/>
</dbReference>
<dbReference type="InterPro" id="IPR050206">
    <property type="entry name" value="FtsK/SpoIIIE/SftA"/>
</dbReference>
<reference evidence="5" key="1">
    <citation type="submission" date="2016-10" db="EMBL/GenBank/DDBJ databases">
        <authorList>
            <person name="de Groot N.N."/>
        </authorList>
    </citation>
    <scope>NUCLEOTIDE SEQUENCE</scope>
</reference>
<dbReference type="EMBL" id="FPHG01000020">
    <property type="protein sequence ID" value="SFV53724.1"/>
    <property type="molecule type" value="Genomic_DNA"/>
</dbReference>
<dbReference type="InterPro" id="IPR027417">
    <property type="entry name" value="P-loop_NTPase"/>
</dbReference>
<feature type="domain" description="FtsK" evidence="4">
    <location>
        <begin position="1455"/>
        <end position="1646"/>
    </location>
</feature>
<dbReference type="PANTHER" id="PTHR22683:SF41">
    <property type="entry name" value="DNA TRANSLOCASE FTSK"/>
    <property type="match status" value="1"/>
</dbReference>
<dbReference type="SUPFAM" id="SSF52540">
    <property type="entry name" value="P-loop containing nucleoside triphosphate hydrolases"/>
    <property type="match status" value="1"/>
</dbReference>
<evidence type="ECO:0000256" key="2">
    <source>
        <dbReference type="ARBA" id="ARBA00022840"/>
    </source>
</evidence>